<reference evidence="4" key="1">
    <citation type="journal article" date="2005" name="Nature">
        <title>The map-based sequence of the rice genome.</title>
        <authorList>
            <consortium name="International rice genome sequencing project (IRGSP)"/>
            <person name="Matsumoto T."/>
            <person name="Wu J."/>
            <person name="Kanamori H."/>
            <person name="Katayose Y."/>
            <person name="Fujisawa M."/>
            <person name="Namiki N."/>
            <person name="Mizuno H."/>
            <person name="Yamamoto K."/>
            <person name="Antonio B.A."/>
            <person name="Baba T."/>
            <person name="Sakata K."/>
            <person name="Nagamura Y."/>
            <person name="Aoki H."/>
            <person name="Arikawa K."/>
            <person name="Arita K."/>
            <person name="Bito T."/>
            <person name="Chiden Y."/>
            <person name="Fujitsuka N."/>
            <person name="Fukunaka R."/>
            <person name="Hamada M."/>
            <person name="Harada C."/>
            <person name="Hayashi A."/>
            <person name="Hijishita S."/>
            <person name="Honda M."/>
            <person name="Hosokawa S."/>
            <person name="Ichikawa Y."/>
            <person name="Idonuma A."/>
            <person name="Iijima M."/>
            <person name="Ikeda M."/>
            <person name="Ikeno M."/>
            <person name="Ito K."/>
            <person name="Ito S."/>
            <person name="Ito T."/>
            <person name="Ito Y."/>
            <person name="Ito Y."/>
            <person name="Iwabuchi A."/>
            <person name="Kamiya K."/>
            <person name="Karasawa W."/>
            <person name="Kurita K."/>
            <person name="Katagiri S."/>
            <person name="Kikuta A."/>
            <person name="Kobayashi H."/>
            <person name="Kobayashi N."/>
            <person name="Machita K."/>
            <person name="Maehara T."/>
            <person name="Masukawa M."/>
            <person name="Mizubayashi T."/>
            <person name="Mukai Y."/>
            <person name="Nagasaki H."/>
            <person name="Nagata Y."/>
            <person name="Naito S."/>
            <person name="Nakashima M."/>
            <person name="Nakama Y."/>
            <person name="Nakamichi Y."/>
            <person name="Nakamura M."/>
            <person name="Meguro A."/>
            <person name="Negishi M."/>
            <person name="Ohta I."/>
            <person name="Ohta T."/>
            <person name="Okamoto M."/>
            <person name="Ono N."/>
            <person name="Saji S."/>
            <person name="Sakaguchi M."/>
            <person name="Sakai K."/>
            <person name="Shibata M."/>
            <person name="Shimokawa T."/>
            <person name="Song J."/>
            <person name="Takazaki Y."/>
            <person name="Terasawa K."/>
            <person name="Tsugane M."/>
            <person name="Tsuji K."/>
            <person name="Ueda S."/>
            <person name="Waki K."/>
            <person name="Yamagata H."/>
            <person name="Yamamoto M."/>
            <person name="Yamamoto S."/>
            <person name="Yamane H."/>
            <person name="Yoshiki S."/>
            <person name="Yoshihara R."/>
            <person name="Yukawa K."/>
            <person name="Zhong H."/>
            <person name="Yano M."/>
            <person name="Yuan Q."/>
            <person name="Ouyang S."/>
            <person name="Liu J."/>
            <person name="Jones K.M."/>
            <person name="Gansberger K."/>
            <person name="Moffat K."/>
            <person name="Hill J."/>
            <person name="Bera J."/>
            <person name="Fadrosh D."/>
            <person name="Jin S."/>
            <person name="Johri S."/>
            <person name="Kim M."/>
            <person name="Overton L."/>
            <person name="Reardon M."/>
            <person name="Tsitrin T."/>
            <person name="Vuong H."/>
            <person name="Weaver B."/>
            <person name="Ciecko A."/>
            <person name="Tallon L."/>
            <person name="Jackson J."/>
            <person name="Pai G."/>
            <person name="Aken S.V."/>
            <person name="Utterback T."/>
            <person name="Reidmuller S."/>
            <person name="Feldblyum T."/>
            <person name="Hsiao J."/>
            <person name="Zismann V."/>
            <person name="Iobst S."/>
            <person name="de Vazeille A.R."/>
            <person name="Buell C.R."/>
            <person name="Ying K."/>
            <person name="Li Y."/>
            <person name="Lu T."/>
            <person name="Huang Y."/>
            <person name="Zhao Q."/>
            <person name="Feng Q."/>
            <person name="Zhang L."/>
            <person name="Zhu J."/>
            <person name="Weng Q."/>
            <person name="Mu J."/>
            <person name="Lu Y."/>
            <person name="Fan D."/>
            <person name="Liu Y."/>
            <person name="Guan J."/>
            <person name="Zhang Y."/>
            <person name="Yu S."/>
            <person name="Liu X."/>
            <person name="Zhang Y."/>
            <person name="Hong G."/>
            <person name="Han B."/>
            <person name="Choisne N."/>
            <person name="Demange N."/>
            <person name="Orjeda G."/>
            <person name="Samain S."/>
            <person name="Cattolico L."/>
            <person name="Pelletier E."/>
            <person name="Couloux A."/>
            <person name="Segurens B."/>
            <person name="Wincker P."/>
            <person name="D'Hont A."/>
            <person name="Scarpelli C."/>
            <person name="Weissenbach J."/>
            <person name="Salanoubat M."/>
            <person name="Quetier F."/>
            <person name="Yu Y."/>
            <person name="Kim H.R."/>
            <person name="Rambo T."/>
            <person name="Currie J."/>
            <person name="Collura K."/>
            <person name="Luo M."/>
            <person name="Yang T."/>
            <person name="Ammiraju J.S.S."/>
            <person name="Engler F."/>
            <person name="Soderlund C."/>
            <person name="Wing R.A."/>
            <person name="Palmer L.E."/>
            <person name="de la Bastide M."/>
            <person name="Spiegel L."/>
            <person name="Nascimento L."/>
            <person name="Zutavern T."/>
            <person name="O'Shaughnessy A."/>
            <person name="Dike S."/>
            <person name="Dedhia N."/>
            <person name="Preston R."/>
            <person name="Balija V."/>
            <person name="McCombie W.R."/>
            <person name="Chow T."/>
            <person name="Chen H."/>
            <person name="Chung M."/>
            <person name="Chen C."/>
            <person name="Shaw J."/>
            <person name="Wu H."/>
            <person name="Hsiao K."/>
            <person name="Chao Y."/>
            <person name="Chu M."/>
            <person name="Cheng C."/>
            <person name="Hour A."/>
            <person name="Lee P."/>
            <person name="Lin S."/>
            <person name="Lin Y."/>
            <person name="Liou J."/>
            <person name="Liu S."/>
            <person name="Hsing Y."/>
            <person name="Raghuvanshi S."/>
            <person name="Mohanty A."/>
            <person name="Bharti A.K."/>
            <person name="Gaur A."/>
            <person name="Gupta V."/>
            <person name="Kumar D."/>
            <person name="Ravi V."/>
            <person name="Vij S."/>
            <person name="Kapur A."/>
            <person name="Khurana P."/>
            <person name="Khurana P."/>
            <person name="Khurana J.P."/>
            <person name="Tyagi A.K."/>
            <person name="Gaikwad K."/>
            <person name="Singh A."/>
            <person name="Dalal V."/>
            <person name="Srivastava S."/>
            <person name="Dixit A."/>
            <person name="Pal A.K."/>
            <person name="Ghazi I.A."/>
            <person name="Yadav M."/>
            <person name="Pandit A."/>
            <person name="Bhargava A."/>
            <person name="Sureshbabu K."/>
            <person name="Batra K."/>
            <person name="Sharma T.R."/>
            <person name="Mohapatra T."/>
            <person name="Singh N.K."/>
            <person name="Messing J."/>
            <person name="Nelson A.B."/>
            <person name="Fuks G."/>
            <person name="Kavchok S."/>
            <person name="Keizer G."/>
            <person name="Linton E."/>
            <person name="Llaca V."/>
            <person name="Song R."/>
            <person name="Tanyolac B."/>
            <person name="Young S."/>
            <person name="Ho-Il K."/>
            <person name="Hahn J.H."/>
            <person name="Sangsakoo G."/>
            <person name="Vanavichit A."/>
            <person name="de Mattos Luiz.A.T."/>
            <person name="Zimmer P.D."/>
            <person name="Malone G."/>
            <person name="Dellagostin O."/>
            <person name="de Oliveira A.C."/>
            <person name="Bevan M."/>
            <person name="Bancroft I."/>
            <person name="Minx P."/>
            <person name="Cordum H."/>
            <person name="Wilson R."/>
            <person name="Cheng Z."/>
            <person name="Jin W."/>
            <person name="Jiang J."/>
            <person name="Leong S.A."/>
            <person name="Iwama H."/>
            <person name="Gojobori T."/>
            <person name="Itoh T."/>
            <person name="Niimura Y."/>
            <person name="Fujii Y."/>
            <person name="Habara T."/>
            <person name="Sakai H."/>
            <person name="Sato Y."/>
            <person name="Wilson G."/>
            <person name="Kumar K."/>
            <person name="McCouch S."/>
            <person name="Juretic N."/>
            <person name="Hoen D."/>
            <person name="Wright S."/>
            <person name="Bruskiewich R."/>
            <person name="Bureau T."/>
            <person name="Miyao A."/>
            <person name="Hirochika H."/>
            <person name="Nishikawa T."/>
            <person name="Kadowaki K."/>
            <person name="Sugiura M."/>
            <person name="Burr B."/>
            <person name="Sasaki T."/>
        </authorList>
    </citation>
    <scope>NUCLEOTIDE SEQUENCE [LARGE SCALE GENOMIC DNA]</scope>
    <source>
        <strain evidence="4">cv. Nipponbare</strain>
    </source>
</reference>
<evidence type="ECO:0000313" key="3">
    <source>
        <dbReference type="EMBL" id="AAP05802.1"/>
    </source>
</evidence>
<feature type="compositionally biased region" description="Low complexity" evidence="1">
    <location>
        <begin position="13"/>
        <end position="32"/>
    </location>
</feature>
<sequence length="417" mass="45214">MGRRPIPSFLPLLLAGPAAGRGPARPPAALLSRGRRQVGPTCRVLPPPPAAPGAPPRPRLRLLRAMSTTPARAPRLPRPFPSLSRPRPRPRPRWPGFDFRIPPLSPPPLPHVARRFPPLPATSGPLSPYLSIAVVPSHFFPISPHSLEPPIAPAPCNPLPPPFPLLRPPLAAVRVAARPRRRRRRVRVAEIHPVHPSSVDVRRRSPRSLALGAPRSSSARRRRPPVACRRRSPSSSSAPAALDSDSSDAPVYFEIVAEVPPAAEQGNHAFGYHAPLLAWAREGTARCPLGTGVKPEVWCAWLEGVMRRILSRPLSAGSPPPTTAAGREEGKGKNRKGRGRQQGSREGRGEAAREGEGEGRGGERRGKGRMRSEGVGKEREEGREGWGETREGGEGIDWVWLCVVDKDMHSGMDKHVG</sequence>
<feature type="compositionally biased region" description="Pro residues" evidence="1">
    <location>
        <begin position="45"/>
        <end position="57"/>
    </location>
</feature>
<proteinExistence type="predicted"/>
<gene>
    <name evidence="3" type="primary">OSJNBb0016P23.15</name>
</gene>
<feature type="region of interest" description="Disordered" evidence="1">
    <location>
        <begin position="13"/>
        <end position="94"/>
    </location>
</feature>
<accession>Q84NX6</accession>
<dbReference type="AlphaFoldDB" id="Q84NX6"/>
<feature type="compositionally biased region" description="Low complexity" evidence="1">
    <location>
        <begin position="233"/>
        <end position="245"/>
    </location>
</feature>
<evidence type="ECO:0000256" key="1">
    <source>
        <dbReference type="SAM" id="MobiDB-lite"/>
    </source>
</evidence>
<keyword evidence="2" id="KW-0732">Signal</keyword>
<evidence type="ECO:0000256" key="2">
    <source>
        <dbReference type="SAM" id="SignalP"/>
    </source>
</evidence>
<organism evidence="3 4">
    <name type="scientific">Oryza sativa subsp. japonica</name>
    <name type="common">Rice</name>
    <dbReference type="NCBI Taxonomy" id="39947"/>
    <lineage>
        <taxon>Eukaryota</taxon>
        <taxon>Viridiplantae</taxon>
        <taxon>Streptophyta</taxon>
        <taxon>Embryophyta</taxon>
        <taxon>Tracheophyta</taxon>
        <taxon>Spermatophyta</taxon>
        <taxon>Magnoliopsida</taxon>
        <taxon>Liliopsida</taxon>
        <taxon>Poales</taxon>
        <taxon>Poaceae</taxon>
        <taxon>BOP clade</taxon>
        <taxon>Oryzoideae</taxon>
        <taxon>Oryzeae</taxon>
        <taxon>Oryzinae</taxon>
        <taxon>Oryza</taxon>
        <taxon>Oryza sativa</taxon>
    </lineage>
</organism>
<dbReference type="Proteomes" id="UP000000763">
    <property type="component" value="Chromosome 3"/>
</dbReference>
<reference evidence="4" key="2">
    <citation type="journal article" date="2008" name="Nucleic Acids Res.">
        <title>The rice annotation project database (RAP-DB): 2008 update.</title>
        <authorList>
            <consortium name="The rice annotation project (RAP)"/>
        </authorList>
    </citation>
    <scope>GENOME REANNOTATION</scope>
    <source>
        <strain evidence="4">cv. Nipponbare</strain>
    </source>
</reference>
<feature type="chain" id="PRO_5004301340" evidence="2">
    <location>
        <begin position="21"/>
        <end position="417"/>
    </location>
</feature>
<name>Q84NX6_ORYSJ</name>
<protein>
    <submittedName>
        <fullName evidence="3">Uncharacterized protein</fullName>
    </submittedName>
</protein>
<feature type="region of interest" description="Disordered" evidence="1">
    <location>
        <begin position="197"/>
        <end position="245"/>
    </location>
</feature>
<feature type="region of interest" description="Disordered" evidence="1">
    <location>
        <begin position="312"/>
        <end position="391"/>
    </location>
</feature>
<dbReference type="EMBL" id="AC128645">
    <property type="protein sequence ID" value="AAP05802.1"/>
    <property type="molecule type" value="Genomic_DNA"/>
</dbReference>
<feature type="signal peptide" evidence="2">
    <location>
        <begin position="1"/>
        <end position="20"/>
    </location>
</feature>
<feature type="compositionally biased region" description="Low complexity" evidence="1">
    <location>
        <begin position="207"/>
        <end position="217"/>
    </location>
</feature>
<feature type="compositionally biased region" description="Basic residues" evidence="1">
    <location>
        <begin position="218"/>
        <end position="232"/>
    </location>
</feature>
<evidence type="ECO:0000313" key="4">
    <source>
        <dbReference type="Proteomes" id="UP000000763"/>
    </source>
</evidence>
<feature type="compositionally biased region" description="Basic and acidic residues" evidence="1">
    <location>
        <begin position="343"/>
        <end position="391"/>
    </location>
</feature>